<feature type="region of interest" description="Disordered" evidence="1">
    <location>
        <begin position="254"/>
        <end position="334"/>
    </location>
</feature>
<feature type="compositionally biased region" description="Basic residues" evidence="1">
    <location>
        <begin position="50"/>
        <end position="62"/>
    </location>
</feature>
<evidence type="ECO:0000256" key="1">
    <source>
        <dbReference type="SAM" id="MobiDB-lite"/>
    </source>
</evidence>
<gene>
    <name evidence="2" type="ORF">PSFLO_06833</name>
</gene>
<keyword evidence="3" id="KW-1185">Reference proteome</keyword>
<protein>
    <submittedName>
        <fullName evidence="2">Uncharacterized protein</fullName>
    </submittedName>
</protein>
<name>A0A5C3FD07_9BASI</name>
<feature type="compositionally biased region" description="Basic and acidic residues" evidence="1">
    <location>
        <begin position="319"/>
        <end position="334"/>
    </location>
</feature>
<feature type="region of interest" description="Disordered" evidence="1">
    <location>
        <begin position="103"/>
        <end position="134"/>
    </location>
</feature>
<evidence type="ECO:0000313" key="3">
    <source>
        <dbReference type="Proteomes" id="UP000323386"/>
    </source>
</evidence>
<evidence type="ECO:0000313" key="2">
    <source>
        <dbReference type="EMBL" id="SPO41351.1"/>
    </source>
</evidence>
<sequence length="371" mass="39300">MVAARLGGPATGLVSTSDDLLRQEKRGGQRVHSTGRVSSSGRCRAPPPRTARRERYRPRRPVGHVPPAMADRAKTASARGGRQASLEPRPDQAGLGAFLRAQAQSGGQSGGRDGARRKVPNLGPARSDVGRPSAVPSHALLKRSHMYGGEVRLAAWRGEAGASKGSGGMSGVHHDQAMVPYRMAARRTSQALVGWMSVCNGACELRPPGKEAHTRRSMATARAAKKLSWLVLVLGCRSAAKSKSWLCRSVEARPASWRRRAHHPPASVAVEGGVQDGMPRRLGTAARRHGGRGASDPAAAASASAARRASRAGDAASDPIKEKGRRVGSDQRRLGGDGCEVALRIRCRDNALEGCTQDCEAALSSPCREWR</sequence>
<feature type="compositionally biased region" description="Polar residues" evidence="1">
    <location>
        <begin position="31"/>
        <end position="41"/>
    </location>
</feature>
<feature type="region of interest" description="Disordered" evidence="1">
    <location>
        <begin position="1"/>
        <end position="90"/>
    </location>
</feature>
<dbReference type="EMBL" id="OOIP01000026">
    <property type="protein sequence ID" value="SPO41351.1"/>
    <property type="molecule type" value="Genomic_DNA"/>
</dbReference>
<accession>A0A5C3FD07</accession>
<proteinExistence type="predicted"/>
<feature type="compositionally biased region" description="Low complexity" evidence="1">
    <location>
        <begin position="294"/>
        <end position="318"/>
    </location>
</feature>
<reference evidence="2 3" key="1">
    <citation type="submission" date="2018-03" db="EMBL/GenBank/DDBJ databases">
        <authorList>
            <person name="Guldener U."/>
        </authorList>
    </citation>
    <scope>NUCLEOTIDE SEQUENCE [LARGE SCALE GENOMIC DNA]</scope>
    <source>
        <strain evidence="2 3">DAOM196992</strain>
    </source>
</reference>
<dbReference type="Proteomes" id="UP000323386">
    <property type="component" value="Unassembled WGS sequence"/>
</dbReference>
<organism evidence="2 3">
    <name type="scientific">Pseudozyma flocculosa</name>
    <dbReference type="NCBI Taxonomy" id="84751"/>
    <lineage>
        <taxon>Eukaryota</taxon>
        <taxon>Fungi</taxon>
        <taxon>Dikarya</taxon>
        <taxon>Basidiomycota</taxon>
        <taxon>Ustilaginomycotina</taxon>
        <taxon>Ustilaginomycetes</taxon>
        <taxon>Ustilaginales</taxon>
        <taxon>Ustilaginaceae</taxon>
        <taxon>Pseudozyma</taxon>
    </lineage>
</organism>
<dbReference type="AlphaFoldDB" id="A0A5C3FD07"/>